<evidence type="ECO:0000256" key="5">
    <source>
        <dbReference type="ARBA" id="ARBA00022723"/>
    </source>
</evidence>
<evidence type="ECO:0000256" key="10">
    <source>
        <dbReference type="ARBA" id="ARBA00047883"/>
    </source>
</evidence>
<comment type="catalytic activity">
    <reaction evidence="8">
        <text>4-methyl-5-(2-phosphooxyethyl)-thiazole + 4-amino-2-methyl-5-(diphosphooxymethyl)pyrimidine + H(+) = thiamine phosphate + diphosphate</text>
        <dbReference type="Rhea" id="RHEA:22328"/>
        <dbReference type="ChEBI" id="CHEBI:15378"/>
        <dbReference type="ChEBI" id="CHEBI:33019"/>
        <dbReference type="ChEBI" id="CHEBI:37575"/>
        <dbReference type="ChEBI" id="CHEBI:57841"/>
        <dbReference type="ChEBI" id="CHEBI:58296"/>
        <dbReference type="EC" id="2.5.1.3"/>
    </reaction>
</comment>
<dbReference type="GO" id="GO:0009229">
    <property type="term" value="P:thiamine diphosphate biosynthetic process"/>
    <property type="evidence" value="ECO:0007669"/>
    <property type="project" value="UniProtKB-UniPathway"/>
</dbReference>
<dbReference type="Gene3D" id="3.20.20.70">
    <property type="entry name" value="Aldolase class I"/>
    <property type="match status" value="1"/>
</dbReference>
<comment type="cofactor">
    <cofactor evidence="1">
        <name>Mg(2+)</name>
        <dbReference type="ChEBI" id="CHEBI:18420"/>
    </cofactor>
</comment>
<dbReference type="NCBIfam" id="TIGR00693">
    <property type="entry name" value="thiE"/>
    <property type="match status" value="1"/>
</dbReference>
<dbReference type="AntiFam" id="ANF00014">
    <property type="entry name" value="tRNA translation"/>
</dbReference>
<dbReference type="GO" id="GO:0005737">
    <property type="term" value="C:cytoplasm"/>
    <property type="evidence" value="ECO:0007669"/>
    <property type="project" value="TreeGrafter"/>
</dbReference>
<evidence type="ECO:0000256" key="1">
    <source>
        <dbReference type="ARBA" id="ARBA00001946"/>
    </source>
</evidence>
<dbReference type="CDD" id="cd00564">
    <property type="entry name" value="TMP_TenI"/>
    <property type="match status" value="1"/>
</dbReference>
<dbReference type="GO" id="GO:0004789">
    <property type="term" value="F:thiamine-phosphate diphosphorylase activity"/>
    <property type="evidence" value="ECO:0007669"/>
    <property type="project" value="UniProtKB-EC"/>
</dbReference>
<dbReference type="PANTHER" id="PTHR20857">
    <property type="entry name" value="THIAMINE-PHOSPHATE PYROPHOSPHORYLASE"/>
    <property type="match status" value="1"/>
</dbReference>
<proteinExistence type="inferred from homology"/>
<comment type="pathway">
    <text evidence="2">Cofactor biosynthesis; thiamine diphosphate biosynthesis; thiamine phosphate from 4-amino-2-methyl-5-diphosphomethylpyrimidine and 4-methyl-5-(2-phosphoethyl)-thiazole: step 1/1.</text>
</comment>
<dbReference type="SUPFAM" id="SSF51391">
    <property type="entry name" value="Thiamin phosphate synthase"/>
    <property type="match status" value="1"/>
</dbReference>
<dbReference type="EC" id="2.5.1.3" evidence="3"/>
<keyword evidence="5" id="KW-0479">Metal-binding</keyword>
<dbReference type="InterPro" id="IPR022998">
    <property type="entry name" value="ThiamineP_synth_TenI"/>
</dbReference>
<evidence type="ECO:0000313" key="12">
    <source>
        <dbReference type="EMBL" id="SVB00326.1"/>
    </source>
</evidence>
<feature type="domain" description="Thiamine phosphate synthase/TenI" evidence="11">
    <location>
        <begin position="72"/>
        <end position="256"/>
    </location>
</feature>
<keyword evidence="7" id="KW-0784">Thiamine biosynthesis</keyword>
<evidence type="ECO:0000256" key="4">
    <source>
        <dbReference type="ARBA" id="ARBA00022679"/>
    </source>
</evidence>
<dbReference type="InterPro" id="IPR036206">
    <property type="entry name" value="ThiamineP_synth_sf"/>
</dbReference>
<dbReference type="GO" id="GO:0046872">
    <property type="term" value="F:metal ion binding"/>
    <property type="evidence" value="ECO:0007669"/>
    <property type="project" value="UniProtKB-KW"/>
</dbReference>
<reference evidence="12" key="1">
    <citation type="submission" date="2018-05" db="EMBL/GenBank/DDBJ databases">
        <authorList>
            <person name="Lanie J.A."/>
            <person name="Ng W.-L."/>
            <person name="Kazmierczak K.M."/>
            <person name="Andrzejewski T.M."/>
            <person name="Davidsen T.M."/>
            <person name="Wayne K.J."/>
            <person name="Tettelin H."/>
            <person name="Glass J.I."/>
            <person name="Rusch D."/>
            <person name="Podicherti R."/>
            <person name="Tsui H.-C.T."/>
            <person name="Winkler M.E."/>
        </authorList>
    </citation>
    <scope>NUCLEOTIDE SEQUENCE</scope>
</reference>
<organism evidence="12">
    <name type="scientific">marine metagenome</name>
    <dbReference type="NCBI Taxonomy" id="408172"/>
    <lineage>
        <taxon>unclassified sequences</taxon>
        <taxon>metagenomes</taxon>
        <taxon>ecological metagenomes</taxon>
    </lineage>
</organism>
<keyword evidence="6" id="KW-0460">Magnesium</keyword>
<sequence>MVGATGFEPATSSSQNWHSTKLSYAPTCAVCLSQSHHHRNLEMPAVLRPDQAAGTLRPRLAAMKPLDQCLLYGFVDSAYLDGRDPVELCRQLCDGGADLVQLRAKGWPILDIARLAKRLSPVTAGAGVRLVINDHPELATEVGASTAHLGQEDFFDAGYNDVDKVKPDGSTLELGLSTHAPEQARRACEAGADYIAIGPVFATPTKPGRPPVTLDYVRWAAKNIDRPWFAIGGIDLDNLDDILAAGARRVCVVSAILRSPDVAGACRQFKERLLSAAR</sequence>
<evidence type="ECO:0000259" key="11">
    <source>
        <dbReference type="Pfam" id="PF02581"/>
    </source>
</evidence>
<dbReference type="UniPathway" id="UPA00060">
    <property type="reaction ID" value="UER00141"/>
</dbReference>
<evidence type="ECO:0000256" key="6">
    <source>
        <dbReference type="ARBA" id="ARBA00022842"/>
    </source>
</evidence>
<dbReference type="HAMAP" id="MF_00097">
    <property type="entry name" value="TMP_synthase"/>
    <property type="match status" value="1"/>
</dbReference>
<dbReference type="AlphaFoldDB" id="A0A382AFQ7"/>
<comment type="catalytic activity">
    <reaction evidence="9">
        <text>2-(2-carboxy-4-methylthiazol-5-yl)ethyl phosphate + 4-amino-2-methyl-5-(diphosphooxymethyl)pyrimidine + 2 H(+) = thiamine phosphate + CO2 + diphosphate</text>
        <dbReference type="Rhea" id="RHEA:47848"/>
        <dbReference type="ChEBI" id="CHEBI:15378"/>
        <dbReference type="ChEBI" id="CHEBI:16526"/>
        <dbReference type="ChEBI" id="CHEBI:33019"/>
        <dbReference type="ChEBI" id="CHEBI:37575"/>
        <dbReference type="ChEBI" id="CHEBI:57841"/>
        <dbReference type="ChEBI" id="CHEBI:62890"/>
        <dbReference type="EC" id="2.5.1.3"/>
    </reaction>
</comment>
<dbReference type="Pfam" id="PF02581">
    <property type="entry name" value="TMP-TENI"/>
    <property type="match status" value="1"/>
</dbReference>
<protein>
    <recommendedName>
        <fullName evidence="3">thiamine phosphate synthase</fullName>
        <ecNumber evidence="3">2.5.1.3</ecNumber>
    </recommendedName>
</protein>
<accession>A0A382AFQ7</accession>
<name>A0A382AFQ7_9ZZZZ</name>
<dbReference type="InterPro" id="IPR034291">
    <property type="entry name" value="TMP_synthase"/>
</dbReference>
<gene>
    <name evidence="12" type="ORF">METZ01_LOCUS153180</name>
</gene>
<comment type="catalytic activity">
    <reaction evidence="10">
        <text>2-[(2R,5Z)-2-carboxy-4-methylthiazol-5(2H)-ylidene]ethyl phosphate + 4-amino-2-methyl-5-(diphosphooxymethyl)pyrimidine + 2 H(+) = thiamine phosphate + CO2 + diphosphate</text>
        <dbReference type="Rhea" id="RHEA:47844"/>
        <dbReference type="ChEBI" id="CHEBI:15378"/>
        <dbReference type="ChEBI" id="CHEBI:16526"/>
        <dbReference type="ChEBI" id="CHEBI:33019"/>
        <dbReference type="ChEBI" id="CHEBI:37575"/>
        <dbReference type="ChEBI" id="CHEBI:57841"/>
        <dbReference type="ChEBI" id="CHEBI:62899"/>
        <dbReference type="EC" id="2.5.1.3"/>
    </reaction>
</comment>
<evidence type="ECO:0000256" key="9">
    <source>
        <dbReference type="ARBA" id="ARBA00047851"/>
    </source>
</evidence>
<dbReference type="GO" id="GO:0009228">
    <property type="term" value="P:thiamine biosynthetic process"/>
    <property type="evidence" value="ECO:0007669"/>
    <property type="project" value="UniProtKB-KW"/>
</dbReference>
<keyword evidence="4" id="KW-0808">Transferase</keyword>
<dbReference type="PANTHER" id="PTHR20857:SF15">
    <property type="entry name" value="THIAMINE-PHOSPHATE SYNTHASE"/>
    <property type="match status" value="1"/>
</dbReference>
<evidence type="ECO:0000256" key="8">
    <source>
        <dbReference type="ARBA" id="ARBA00047334"/>
    </source>
</evidence>
<dbReference type="EMBL" id="UINC01025194">
    <property type="protein sequence ID" value="SVB00326.1"/>
    <property type="molecule type" value="Genomic_DNA"/>
</dbReference>
<dbReference type="InterPro" id="IPR013785">
    <property type="entry name" value="Aldolase_TIM"/>
</dbReference>
<evidence type="ECO:0000256" key="3">
    <source>
        <dbReference type="ARBA" id="ARBA00012830"/>
    </source>
</evidence>
<evidence type="ECO:0000256" key="7">
    <source>
        <dbReference type="ARBA" id="ARBA00022977"/>
    </source>
</evidence>
<evidence type="ECO:0000256" key="2">
    <source>
        <dbReference type="ARBA" id="ARBA00005165"/>
    </source>
</evidence>